<organism evidence="2 3">
    <name type="scientific">Methanospirillum stamsii</name>
    <dbReference type="NCBI Taxonomy" id="1277351"/>
    <lineage>
        <taxon>Archaea</taxon>
        <taxon>Methanobacteriati</taxon>
        <taxon>Methanobacteriota</taxon>
        <taxon>Stenosarchaea group</taxon>
        <taxon>Methanomicrobia</taxon>
        <taxon>Methanomicrobiales</taxon>
        <taxon>Methanospirillaceae</taxon>
        <taxon>Methanospirillum</taxon>
    </lineage>
</organism>
<dbReference type="OrthoDB" id="24039at2157"/>
<keyword evidence="3" id="KW-1185">Reference proteome</keyword>
<protein>
    <submittedName>
        <fullName evidence="2">Iron ABC transporter substrate-binding protein</fullName>
    </submittedName>
</protein>
<dbReference type="GeneID" id="97607877"/>
<dbReference type="RefSeq" id="WP_109939552.1">
    <property type="nucleotide sequence ID" value="NZ_CP176366.1"/>
</dbReference>
<dbReference type="AlphaFoldDB" id="A0A2V2NBK4"/>
<feature type="domain" description="Fe/B12 periplasmic-binding" evidence="1">
    <location>
        <begin position="44"/>
        <end position="334"/>
    </location>
</feature>
<sequence>MKQLYRVSLCCFLLALVCFCSAEGSITVTDDLGREVTLEKPAERIAFEHYAPAEAIKIVGAWDKLVARDGYITDEVFFPNLDAIPAISPEKPTGKLDLDYEKIYELRPDLMIVQKQDWNDDQYNEMFKKLEPEIPVVILDFIDPVSQPDSIEKLGKLTGTEARAQEYADFVRSITSRINAKTSVLADEEKPDVFFKGPAYKPEQIFTYGNGMKLWANMLNLAGGRNAVDNQSAAWFEVDPEWLLNQPIDIMVVHSREAMYPDIFGYQAQDQTVAKEKADSLIKNLTSTPVFSGNDAVKNNQVYLIADPLTGTPRSIIGVAYLAKWLHPELFSDMNPEEIHQQYLNFIGADYNLKNTGLFGYPGESS</sequence>
<dbReference type="Gene3D" id="3.40.50.1980">
    <property type="entry name" value="Nitrogenase molybdenum iron protein domain"/>
    <property type="match status" value="2"/>
</dbReference>
<dbReference type="EMBL" id="QGMZ01000006">
    <property type="protein sequence ID" value="PWR75975.1"/>
    <property type="molecule type" value="Genomic_DNA"/>
</dbReference>
<comment type="caution">
    <text evidence="2">The sequence shown here is derived from an EMBL/GenBank/DDBJ whole genome shotgun (WGS) entry which is preliminary data.</text>
</comment>
<evidence type="ECO:0000313" key="3">
    <source>
        <dbReference type="Proteomes" id="UP000245934"/>
    </source>
</evidence>
<name>A0A2V2NBK4_9EURY</name>
<dbReference type="PROSITE" id="PS50983">
    <property type="entry name" value="FE_B12_PBP"/>
    <property type="match status" value="1"/>
</dbReference>
<dbReference type="Proteomes" id="UP000245934">
    <property type="component" value="Unassembled WGS sequence"/>
</dbReference>
<accession>A0A2V2NBK4</accession>
<proteinExistence type="predicted"/>
<dbReference type="PANTHER" id="PTHR30535">
    <property type="entry name" value="VITAMIN B12-BINDING PROTEIN"/>
    <property type="match status" value="1"/>
</dbReference>
<dbReference type="Pfam" id="PF01497">
    <property type="entry name" value="Peripla_BP_2"/>
    <property type="match status" value="1"/>
</dbReference>
<dbReference type="InterPro" id="IPR050902">
    <property type="entry name" value="ABC_Transporter_SBP"/>
</dbReference>
<dbReference type="SUPFAM" id="SSF53807">
    <property type="entry name" value="Helical backbone' metal receptor"/>
    <property type="match status" value="1"/>
</dbReference>
<evidence type="ECO:0000313" key="2">
    <source>
        <dbReference type="EMBL" id="PWR75975.1"/>
    </source>
</evidence>
<dbReference type="PANTHER" id="PTHR30535:SF34">
    <property type="entry name" value="MOLYBDATE-BINDING PROTEIN MOLA"/>
    <property type="match status" value="1"/>
</dbReference>
<gene>
    <name evidence="2" type="ORF">DLD82_02650</name>
</gene>
<evidence type="ECO:0000259" key="1">
    <source>
        <dbReference type="PROSITE" id="PS50983"/>
    </source>
</evidence>
<dbReference type="InterPro" id="IPR002491">
    <property type="entry name" value="ABC_transptr_periplasmic_BD"/>
</dbReference>
<reference evidence="2 3" key="1">
    <citation type="submission" date="2018-05" db="EMBL/GenBank/DDBJ databases">
        <title>Draft genome of Methanospirillum stamsii Pt1.</title>
        <authorList>
            <person name="Dueholm M.S."/>
            <person name="Nielsen P.H."/>
            <person name="Bakmann L.F."/>
            <person name="Otzen D.E."/>
        </authorList>
    </citation>
    <scope>NUCLEOTIDE SEQUENCE [LARGE SCALE GENOMIC DNA]</scope>
    <source>
        <strain evidence="2 3">Pt1</strain>
    </source>
</reference>